<accession>A0ABU4D6W8</accession>
<dbReference type="Proteomes" id="UP001186104">
    <property type="component" value="Unassembled WGS sequence"/>
</dbReference>
<dbReference type="EMBL" id="JAWLKF010000020">
    <property type="protein sequence ID" value="MDV6305481.1"/>
    <property type="molecule type" value="Genomic_DNA"/>
</dbReference>
<comment type="caution">
    <text evidence="1">The sequence shown here is derived from an EMBL/GenBank/DDBJ whole genome shotgun (WGS) entry which is preliminary data.</text>
</comment>
<evidence type="ECO:0000313" key="1">
    <source>
        <dbReference type="EMBL" id="MDV6305481.1"/>
    </source>
</evidence>
<name>A0ABU4D6W8_9NOCA</name>
<evidence type="ECO:0008006" key="3">
    <source>
        <dbReference type="Google" id="ProtNLM"/>
    </source>
</evidence>
<evidence type="ECO:0000313" key="2">
    <source>
        <dbReference type="Proteomes" id="UP001186104"/>
    </source>
</evidence>
<keyword evidence="2" id="KW-1185">Reference proteome</keyword>
<sequence length="281" mass="31342">MAQFTSDPDRTRHRIAELDEYLTSSVYGAHGFVCASGASCSSAASKRSADFYEGQLSHVGLHYDMYEDGNPLRVLVLGMEMGRPDRHISLETRRRQQDEAIGMAFSTRHPHMLGTTSALRAAFGRGLGNDRAGELLPLTNDPEPQHVMQCYALVNKRLCSAVRPVDSSKGRRFQAEKVPAMDRACLPHLAATVRILEPTLVILQSRALRTLINPHVKAAERIDPVNEWLEYAEFAGVETVIANFSHPAAHFPYNWGSSHRNVYAMDIVEPTLKTARDFVLR</sequence>
<reference evidence="1 2" key="1">
    <citation type="submission" date="2023-10" db="EMBL/GenBank/DDBJ databases">
        <title>Development of a sustainable strategy for remediation of hydrocarbon-contaminated territories based on the waste exchange concept.</title>
        <authorList>
            <person name="Krivoruchko A."/>
        </authorList>
    </citation>
    <scope>NUCLEOTIDE SEQUENCE [LARGE SCALE GENOMIC DNA]</scope>
    <source>
        <strain evidence="1 2">IEGM 1327</strain>
    </source>
</reference>
<protein>
    <recommendedName>
        <fullName evidence="3">Uracil-DNA glycosylase-like domain-containing protein</fullName>
    </recommendedName>
</protein>
<organism evidence="1 2">
    <name type="scientific">Rhodococcus cerastii</name>
    <dbReference type="NCBI Taxonomy" id="908616"/>
    <lineage>
        <taxon>Bacteria</taxon>
        <taxon>Bacillati</taxon>
        <taxon>Actinomycetota</taxon>
        <taxon>Actinomycetes</taxon>
        <taxon>Mycobacteriales</taxon>
        <taxon>Nocardiaceae</taxon>
        <taxon>Rhodococcus</taxon>
    </lineage>
</organism>
<proteinExistence type="predicted"/>
<gene>
    <name evidence="1" type="ORF">R3P93_23190</name>
</gene>
<dbReference type="RefSeq" id="WP_317534226.1">
    <property type="nucleotide sequence ID" value="NZ_JAWLKF010000020.1"/>
</dbReference>